<evidence type="ECO:0000259" key="3">
    <source>
        <dbReference type="PROSITE" id="PS51898"/>
    </source>
</evidence>
<dbReference type="EMBL" id="JAVKPH010000001">
    <property type="protein sequence ID" value="MDR5650989.1"/>
    <property type="molecule type" value="Genomic_DNA"/>
</dbReference>
<dbReference type="Pfam" id="PF00589">
    <property type="entry name" value="Phage_integrase"/>
    <property type="match status" value="1"/>
</dbReference>
<dbReference type="PANTHER" id="PTHR30349:SF88">
    <property type="entry name" value="BLL1584 PROTEIN"/>
    <property type="match status" value="1"/>
</dbReference>
<keyword evidence="2" id="KW-0233">DNA recombination</keyword>
<name>A0ABU1F2A4_9RHOB</name>
<evidence type="ECO:0000256" key="2">
    <source>
        <dbReference type="ARBA" id="ARBA00023172"/>
    </source>
</evidence>
<dbReference type="PROSITE" id="PS51898">
    <property type="entry name" value="TYR_RECOMBINASE"/>
    <property type="match status" value="1"/>
</dbReference>
<accession>A0ABU1F2A4</accession>
<gene>
    <name evidence="4" type="ORF">RGD00_00085</name>
</gene>
<dbReference type="Proteomes" id="UP001247754">
    <property type="component" value="Unassembled WGS sequence"/>
</dbReference>
<dbReference type="Gene3D" id="1.10.443.10">
    <property type="entry name" value="Intergrase catalytic core"/>
    <property type="match status" value="1"/>
</dbReference>
<keyword evidence="5" id="KW-1185">Reference proteome</keyword>
<organism evidence="4 5">
    <name type="scientific">Ruixingdingia sedimenti</name>
    <dbReference type="NCBI Taxonomy" id="3073604"/>
    <lineage>
        <taxon>Bacteria</taxon>
        <taxon>Pseudomonadati</taxon>
        <taxon>Pseudomonadota</taxon>
        <taxon>Alphaproteobacteria</taxon>
        <taxon>Rhodobacterales</taxon>
        <taxon>Paracoccaceae</taxon>
        <taxon>Ruixingdingia</taxon>
    </lineage>
</organism>
<proteinExistence type="predicted"/>
<evidence type="ECO:0000256" key="1">
    <source>
        <dbReference type="ARBA" id="ARBA00022908"/>
    </source>
</evidence>
<dbReference type="RefSeq" id="WP_310455016.1">
    <property type="nucleotide sequence ID" value="NZ_JAVKPH010000001.1"/>
</dbReference>
<dbReference type="InterPro" id="IPR013762">
    <property type="entry name" value="Integrase-like_cat_sf"/>
</dbReference>
<reference evidence="4 5" key="1">
    <citation type="submission" date="2023-09" db="EMBL/GenBank/DDBJ databases">
        <title>Xinfangfangia sedmenti sp. nov., isolated the sedment.</title>
        <authorList>
            <person name="Xu L."/>
        </authorList>
    </citation>
    <scope>NUCLEOTIDE SEQUENCE [LARGE SCALE GENOMIC DNA]</scope>
    <source>
        <strain evidence="4 5">LG-4</strain>
    </source>
</reference>
<dbReference type="CDD" id="cd00796">
    <property type="entry name" value="INT_Rci_Hp1_C"/>
    <property type="match status" value="1"/>
</dbReference>
<dbReference type="InterPro" id="IPR002104">
    <property type="entry name" value="Integrase_catalytic"/>
</dbReference>
<dbReference type="PANTHER" id="PTHR30349">
    <property type="entry name" value="PHAGE INTEGRASE-RELATED"/>
    <property type="match status" value="1"/>
</dbReference>
<evidence type="ECO:0000313" key="4">
    <source>
        <dbReference type="EMBL" id="MDR5650989.1"/>
    </source>
</evidence>
<protein>
    <submittedName>
        <fullName evidence="4">Site-specific integrase</fullName>
    </submittedName>
</protein>
<dbReference type="InterPro" id="IPR050090">
    <property type="entry name" value="Tyrosine_recombinase_XerCD"/>
</dbReference>
<dbReference type="InterPro" id="IPR011010">
    <property type="entry name" value="DNA_brk_join_enz"/>
</dbReference>
<dbReference type="SUPFAM" id="SSF56349">
    <property type="entry name" value="DNA breaking-rejoining enzymes"/>
    <property type="match status" value="1"/>
</dbReference>
<feature type="domain" description="Tyr recombinase" evidence="3">
    <location>
        <begin position="180"/>
        <end position="349"/>
    </location>
</feature>
<comment type="caution">
    <text evidence="4">The sequence shown here is derived from an EMBL/GenBank/DDBJ whole genome shotgun (WGS) entry which is preliminary data.</text>
</comment>
<sequence length="355" mass="40180">MPRPRKPARLYFRKDEQQWIIRDGETNRRTGFGLGEREAAETALAEYLASRKPEARRGPAHAGELTVGEVLARYADDKGAAMASAGTLAYSIQALAPFWADLTCDAVKGSTCRLYERERAKPRTVTTTTKTGRTIRRELVAGPATVRRELGVLQAAMNHAHAEGLLMHPIAVVLPEASVSRDRWLTRPEAAALLHHAEPHVRRFILLSLYTGRRASAVLELIWTRVDLEAGTIRFREEGQTENKKRRGRIRVPRQLLGHLRRWNEARQTHVVMFRGKPVDSIKTGIRRAADRAGIEGVTPHVLKHTAITWAIMRGLGVEDAAEYFDTSPETIRKHYWHHSPHHQERALSVIENRR</sequence>
<evidence type="ECO:0000313" key="5">
    <source>
        <dbReference type="Proteomes" id="UP001247754"/>
    </source>
</evidence>
<keyword evidence="1" id="KW-0229">DNA integration</keyword>